<feature type="binding site" evidence="5">
    <location>
        <position position="57"/>
    </location>
    <ligand>
        <name>ATP</name>
        <dbReference type="ChEBI" id="CHEBI:30616"/>
    </ligand>
</feature>
<dbReference type="InterPro" id="IPR015943">
    <property type="entry name" value="WD40/YVTN_repeat-like_dom_sf"/>
</dbReference>
<proteinExistence type="predicted"/>
<dbReference type="Pfam" id="PF13360">
    <property type="entry name" value="PQQ_2"/>
    <property type="match status" value="2"/>
</dbReference>
<name>A0ABZ1XGX9_9ACTN</name>
<keyword evidence="2 5" id="KW-0547">Nucleotide-binding</keyword>
<dbReference type="EMBL" id="CP109019">
    <property type="protein sequence ID" value="WUT82649.1"/>
    <property type="molecule type" value="Genomic_DNA"/>
</dbReference>
<gene>
    <name evidence="8" type="ORF">OG515_10785</name>
</gene>
<dbReference type="PROSITE" id="PS50011">
    <property type="entry name" value="PROTEIN_KINASE_DOM"/>
    <property type="match status" value="1"/>
</dbReference>
<keyword evidence="4 5" id="KW-0067">ATP-binding</keyword>
<dbReference type="RefSeq" id="WP_329397792.1">
    <property type="nucleotide sequence ID" value="NZ_CP109019.1"/>
</dbReference>
<dbReference type="SUPFAM" id="SSF56112">
    <property type="entry name" value="Protein kinase-like (PK-like)"/>
    <property type="match status" value="1"/>
</dbReference>
<dbReference type="InterPro" id="IPR011047">
    <property type="entry name" value="Quinoprotein_ADH-like_sf"/>
</dbReference>
<evidence type="ECO:0000256" key="2">
    <source>
        <dbReference type="ARBA" id="ARBA00022741"/>
    </source>
</evidence>
<evidence type="ECO:0000256" key="5">
    <source>
        <dbReference type="PROSITE-ProRule" id="PRU10141"/>
    </source>
</evidence>
<dbReference type="PANTHER" id="PTHR43289">
    <property type="entry name" value="MITOGEN-ACTIVATED PROTEIN KINASE KINASE KINASE 20-RELATED"/>
    <property type="match status" value="1"/>
</dbReference>
<dbReference type="Pfam" id="PF00069">
    <property type="entry name" value="Pkinase"/>
    <property type="match status" value="1"/>
</dbReference>
<dbReference type="Gene3D" id="2.130.10.10">
    <property type="entry name" value="YVTN repeat-like/Quinoprotein amine dehydrogenase"/>
    <property type="match status" value="2"/>
</dbReference>
<dbReference type="SMART" id="SM00564">
    <property type="entry name" value="PQQ"/>
    <property type="match status" value="4"/>
</dbReference>
<reference evidence="8" key="1">
    <citation type="submission" date="2022-10" db="EMBL/GenBank/DDBJ databases">
        <title>The complete genomes of actinobacterial strains from the NBC collection.</title>
        <authorList>
            <person name="Joergensen T.S."/>
            <person name="Alvarez Arevalo M."/>
            <person name="Sterndorff E.B."/>
            <person name="Faurdal D."/>
            <person name="Vuksanovic O."/>
            <person name="Mourched A.-S."/>
            <person name="Charusanti P."/>
            <person name="Shaw S."/>
            <person name="Blin K."/>
            <person name="Weber T."/>
        </authorList>
    </citation>
    <scope>NUCLEOTIDE SEQUENCE</scope>
    <source>
        <strain evidence="8">NBC_00668</strain>
    </source>
</reference>
<dbReference type="InterPro" id="IPR017441">
    <property type="entry name" value="Protein_kinase_ATP_BS"/>
</dbReference>
<dbReference type="SUPFAM" id="SSF50998">
    <property type="entry name" value="Quinoprotein alcohol dehydrogenase-like"/>
    <property type="match status" value="2"/>
</dbReference>
<dbReference type="InterPro" id="IPR000719">
    <property type="entry name" value="Prot_kinase_dom"/>
</dbReference>
<feature type="region of interest" description="Disordered" evidence="6">
    <location>
        <begin position="580"/>
        <end position="600"/>
    </location>
</feature>
<feature type="region of interest" description="Disordered" evidence="6">
    <location>
        <begin position="353"/>
        <end position="372"/>
    </location>
</feature>
<dbReference type="Gene3D" id="1.10.510.10">
    <property type="entry name" value="Transferase(Phosphotransferase) domain 1"/>
    <property type="match status" value="1"/>
</dbReference>
<dbReference type="PROSITE" id="PS00107">
    <property type="entry name" value="PROTEIN_KINASE_ATP"/>
    <property type="match status" value="1"/>
</dbReference>
<dbReference type="Gene3D" id="3.30.200.20">
    <property type="entry name" value="Phosphorylase Kinase, domain 1"/>
    <property type="match status" value="1"/>
</dbReference>
<accession>A0ABZ1XGX9</accession>
<evidence type="ECO:0000256" key="6">
    <source>
        <dbReference type="SAM" id="MobiDB-lite"/>
    </source>
</evidence>
<sequence>MGTQPQVGPRASHILTVVKGGAVGEIGGYRLVALLGDGGMGQVHLARAASGRLVALKTVHPHLAADPRFRERFRREVAAARAVDGPYTAGVLAADPDAEPPWLATAYAAGPALSEAVSALGPLGPRRLAALGALLAEALAAVHAAHLVHRDLKPANVIVTRDGPKVIDFGIAKGTTEANAEALTLSSEIVGSPGFIAPEQLARQGEPGPPADVFALGGLLALCATGRNPFGAGSAPQVLYRTLHEEPDLDGVPDDDWREFLGRCLAREPADRPAVAEVLAWCAARSAAEPWWEQEPVTGLIRQHEEATAELIEAAPAVADTEPPARASRRRFLLWSASGAVAAAGISTAVALGKDGSGSAERPTPTPSYPRGRALWTRDLGPTQYGGALIRHGDALYVHDTTSLTRLDPATGAVRWQRDAKGVSEVVPHGKDVVHLVHAELAGAPTLVALDAATGDTRWETRDPRLEGLRPRTSLLPDGVELEGSRGMFALGDTVACLITYESYDTAWSRRAGQKRPWRAYGYDPATGEGLWYHQGTAAGVTAVRYAGGRFAIAVSDHAQSDGPEQLKVRARDPLHVLRASDGRPETTVTGGALRPDAHPGATGTGYFALGEAVSAVDLAARTTLWSRGVTDSVSVTPTATDGLVHAASHTEVSALDAATGRTRWLRTDVRRLTDASHASPPPLLSEGRLYVTGPEPGSDRLALGGPKWGLHALDPATGKLLWAVPFEGRDDLLGCAGGGLVHVCAGSVVTTFRGPDGAV</sequence>
<dbReference type="PROSITE" id="PS00108">
    <property type="entry name" value="PROTEIN_KINASE_ST"/>
    <property type="match status" value="1"/>
</dbReference>
<keyword evidence="1" id="KW-0808">Transferase</keyword>
<dbReference type="PANTHER" id="PTHR43289:SF34">
    <property type="entry name" value="SERINE_THREONINE-PROTEIN KINASE YBDM-RELATED"/>
    <property type="match status" value="1"/>
</dbReference>
<evidence type="ECO:0000256" key="4">
    <source>
        <dbReference type="ARBA" id="ARBA00022840"/>
    </source>
</evidence>
<dbReference type="Proteomes" id="UP001432060">
    <property type="component" value="Chromosome"/>
</dbReference>
<evidence type="ECO:0000313" key="8">
    <source>
        <dbReference type="EMBL" id="WUT82649.1"/>
    </source>
</evidence>
<evidence type="ECO:0000256" key="1">
    <source>
        <dbReference type="ARBA" id="ARBA00022679"/>
    </source>
</evidence>
<protein>
    <submittedName>
        <fullName evidence="8">PQQ-binding-like beta-propeller repeat protein</fullName>
    </submittedName>
</protein>
<keyword evidence="3" id="KW-0418">Kinase</keyword>
<evidence type="ECO:0000313" key="9">
    <source>
        <dbReference type="Proteomes" id="UP001432060"/>
    </source>
</evidence>
<evidence type="ECO:0000256" key="3">
    <source>
        <dbReference type="ARBA" id="ARBA00022777"/>
    </source>
</evidence>
<organism evidence="8 9">
    <name type="scientific">Streptomyces melanogenes</name>
    <dbReference type="NCBI Taxonomy" id="67326"/>
    <lineage>
        <taxon>Bacteria</taxon>
        <taxon>Bacillati</taxon>
        <taxon>Actinomycetota</taxon>
        <taxon>Actinomycetes</taxon>
        <taxon>Kitasatosporales</taxon>
        <taxon>Streptomycetaceae</taxon>
        <taxon>Streptomyces</taxon>
    </lineage>
</organism>
<dbReference type="CDD" id="cd14014">
    <property type="entry name" value="STKc_PknB_like"/>
    <property type="match status" value="1"/>
</dbReference>
<keyword evidence="9" id="KW-1185">Reference proteome</keyword>
<evidence type="ECO:0000259" key="7">
    <source>
        <dbReference type="PROSITE" id="PS50011"/>
    </source>
</evidence>
<dbReference type="InterPro" id="IPR008271">
    <property type="entry name" value="Ser/Thr_kinase_AS"/>
</dbReference>
<dbReference type="SMART" id="SM00220">
    <property type="entry name" value="S_TKc"/>
    <property type="match status" value="1"/>
</dbReference>
<dbReference type="InterPro" id="IPR002372">
    <property type="entry name" value="PQQ_rpt_dom"/>
</dbReference>
<dbReference type="InterPro" id="IPR011009">
    <property type="entry name" value="Kinase-like_dom_sf"/>
</dbReference>
<feature type="domain" description="Protein kinase" evidence="7">
    <location>
        <begin position="29"/>
        <end position="292"/>
    </location>
</feature>
<dbReference type="InterPro" id="IPR018391">
    <property type="entry name" value="PQQ_b-propeller_rpt"/>
</dbReference>